<organism evidence="2 4">
    <name type="scientific">Glutamicibacter arilaitensis</name>
    <dbReference type="NCBI Taxonomy" id="256701"/>
    <lineage>
        <taxon>Bacteria</taxon>
        <taxon>Bacillati</taxon>
        <taxon>Actinomycetota</taxon>
        <taxon>Actinomycetes</taxon>
        <taxon>Micrococcales</taxon>
        <taxon>Micrococcaceae</taxon>
        <taxon>Glutamicibacter</taxon>
    </lineage>
</organism>
<sequence>MPRLRAEFPSEAYRRPKRTDSKETVVTVVGENGESLGSFDFSRYPLVGTLRQSLILAFIKATSSGGRWRRAGSCAAGQSVIGTFLKFVEANHPDVESIEGITPEVWNSWRADLESRVKWPGQINLSRSLLADVEGLPEATQLVLRTRAPKPKSRDYNAYSREEFARIKRVYTGYVMEAEKRITSNVKTLIDYWNGVGDPEDKPYRARWKDWSKGQILDHLLTTGEIPKVMEKFPHHSGLKEHFGLEPHQRSRNLLFPSPAEILALVVLFICERGYNSSVVFGMEVPELASGIPIKSSGSVYTAHLDKPRRGPAKRYFTSNFAGNESRLMERAIRMTQPARYTLEQLGFPTNQLLIALGTHTTRHPSGIFITDWSTSGYFVKSLEKLAPVLGDDGTPLHLNLRRLRLTEQVHSQRSRQNSETVSEEIYRRSEPATVKQAVPVLLQGQQEALQHAQRFVEIRTVTTQELPADGAHVEALSARLGIGQEAAQSLLNGALDTATAACTDFFHSPFDTDQNGACAASFMMCLGCDNAVATPRHLPQLVVLFDALQSISSTVSEERWNREFAMHQARLRNLLSRLATKAEIAGARLQKTTETEDSISRLIGRELDA</sequence>
<feature type="region of interest" description="Disordered" evidence="1">
    <location>
        <begin position="1"/>
        <end position="22"/>
    </location>
</feature>
<evidence type="ECO:0000313" key="3">
    <source>
        <dbReference type="EMBL" id="PMQ19934.1"/>
    </source>
</evidence>
<evidence type="ECO:0000256" key="1">
    <source>
        <dbReference type="SAM" id="MobiDB-lite"/>
    </source>
</evidence>
<dbReference type="EMBL" id="PNQX01000002">
    <property type="protein sequence ID" value="PMQ19934.1"/>
    <property type="molecule type" value="Genomic_DNA"/>
</dbReference>
<feature type="compositionally biased region" description="Polar residues" evidence="1">
    <location>
        <begin position="410"/>
        <end position="421"/>
    </location>
</feature>
<feature type="region of interest" description="Disordered" evidence="1">
    <location>
        <begin position="410"/>
        <end position="429"/>
    </location>
</feature>
<comment type="caution">
    <text evidence="2">The sequence shown here is derived from an EMBL/GenBank/DDBJ whole genome shotgun (WGS) entry which is preliminary data.</text>
</comment>
<evidence type="ECO:0000313" key="2">
    <source>
        <dbReference type="EMBL" id="PMQ18550.1"/>
    </source>
</evidence>
<proteinExistence type="predicted"/>
<protein>
    <submittedName>
        <fullName evidence="2">Uncharacterized protein</fullName>
    </submittedName>
</protein>
<dbReference type="Proteomes" id="UP000235739">
    <property type="component" value="Unassembled WGS sequence"/>
</dbReference>
<dbReference type="AlphaFoldDB" id="A0A2N7RXD6"/>
<evidence type="ECO:0000313" key="4">
    <source>
        <dbReference type="Proteomes" id="UP000235739"/>
    </source>
</evidence>
<name>A0A2N7RXD6_9MICC</name>
<accession>A0A2N7RXD6</accession>
<reference evidence="2 4" key="1">
    <citation type="journal article" date="2017" name="Elife">
        <title>Extensive horizontal gene transfer in cheese-associated bacteria.</title>
        <authorList>
            <person name="Bonham K.S."/>
            <person name="Wolfe B.E."/>
            <person name="Dutton R.J."/>
        </authorList>
    </citation>
    <scope>NUCLEOTIDE SEQUENCE [LARGE SCALE GENOMIC DNA]</scope>
    <source>
        <strain evidence="2 4">JB182</strain>
    </source>
</reference>
<dbReference type="EMBL" id="PNQX01000005">
    <property type="protein sequence ID" value="PMQ18550.1"/>
    <property type="molecule type" value="Genomic_DNA"/>
</dbReference>
<gene>
    <name evidence="3" type="ORF">CIK84_15035</name>
    <name evidence="2" type="ORF">CIK84_18485</name>
</gene>